<dbReference type="EMBL" id="AVBF01000018">
    <property type="protein sequence ID" value="KGP73075.1"/>
    <property type="molecule type" value="Genomic_DNA"/>
</dbReference>
<dbReference type="Gene3D" id="3.90.79.10">
    <property type="entry name" value="Nucleoside Triphosphate Pyrophosphohydrolase"/>
    <property type="match status" value="1"/>
</dbReference>
<dbReference type="PROSITE" id="PS00893">
    <property type="entry name" value="NUDIX_BOX"/>
    <property type="match status" value="1"/>
</dbReference>
<dbReference type="RefSeq" id="WP_036818404.1">
    <property type="nucleotide sequence ID" value="NZ_AVBF01000018.1"/>
</dbReference>
<keyword evidence="1 3" id="KW-0378">Hydrolase</keyword>
<dbReference type="STRING" id="1385514.N782_07485"/>
<reference evidence="3 4" key="1">
    <citation type="journal article" date="2015" name="Stand. Genomic Sci.">
        <title>High quality draft genome sequence of the moderately halophilic bacterium Pontibacillus yanchengensis Y32(T) and comparison among Pontibacillus genomes.</title>
        <authorList>
            <person name="Huang J."/>
            <person name="Qiao Z.X."/>
            <person name="Tang J.W."/>
            <person name="Wang G."/>
        </authorList>
    </citation>
    <scope>NUCLEOTIDE SEQUENCE [LARGE SCALE GENOMIC DNA]</scope>
    <source>
        <strain evidence="3 4">Y32</strain>
    </source>
</reference>
<dbReference type="GO" id="GO:0016787">
    <property type="term" value="F:hydrolase activity"/>
    <property type="evidence" value="ECO:0007669"/>
    <property type="project" value="UniProtKB-KW"/>
</dbReference>
<dbReference type="PROSITE" id="PS51462">
    <property type="entry name" value="NUDIX"/>
    <property type="match status" value="1"/>
</dbReference>
<evidence type="ECO:0000313" key="4">
    <source>
        <dbReference type="Proteomes" id="UP000030147"/>
    </source>
</evidence>
<evidence type="ECO:0000259" key="2">
    <source>
        <dbReference type="PROSITE" id="PS51462"/>
    </source>
</evidence>
<dbReference type="OrthoDB" id="2661124at2"/>
<dbReference type="AlphaFoldDB" id="A0A0A2TUV4"/>
<evidence type="ECO:0000313" key="3">
    <source>
        <dbReference type="EMBL" id="KGP73075.1"/>
    </source>
</evidence>
<accession>A0A0A2TUV4</accession>
<protein>
    <submittedName>
        <fullName evidence="3">NUDIX hydrolase</fullName>
    </submittedName>
</protein>
<dbReference type="Proteomes" id="UP000030147">
    <property type="component" value="Unassembled WGS sequence"/>
</dbReference>
<dbReference type="InterPro" id="IPR020084">
    <property type="entry name" value="NUDIX_hydrolase_CS"/>
</dbReference>
<name>A0A0A2TUV4_9BACI</name>
<dbReference type="InterPro" id="IPR015797">
    <property type="entry name" value="NUDIX_hydrolase-like_dom_sf"/>
</dbReference>
<sequence>MKRKQKIVAYITRVRNGQHELLVHKHKHQPEAGMQVVSGTVETGESLETTLFREILEEAGLKRIKLRKFLHTYIYYHPTKHKELERNVFWLEVTGQVPDEWEHEVQGSGNDRGLVFCWTWVPLHHHIELAANHGDCLHLIR</sequence>
<gene>
    <name evidence="3" type="ORF">N782_07485</name>
</gene>
<dbReference type="Pfam" id="PF00293">
    <property type="entry name" value="NUDIX"/>
    <property type="match status" value="1"/>
</dbReference>
<dbReference type="eggNOG" id="COG1051">
    <property type="taxonomic scope" value="Bacteria"/>
</dbReference>
<dbReference type="CDD" id="cd04663">
    <property type="entry name" value="NUDIX_Hydrolase"/>
    <property type="match status" value="1"/>
</dbReference>
<comment type="caution">
    <text evidence="3">The sequence shown here is derived from an EMBL/GenBank/DDBJ whole genome shotgun (WGS) entry which is preliminary data.</text>
</comment>
<dbReference type="SUPFAM" id="SSF55811">
    <property type="entry name" value="Nudix"/>
    <property type="match status" value="1"/>
</dbReference>
<dbReference type="InterPro" id="IPR000086">
    <property type="entry name" value="NUDIX_hydrolase_dom"/>
</dbReference>
<keyword evidence="4" id="KW-1185">Reference proteome</keyword>
<evidence type="ECO:0000256" key="1">
    <source>
        <dbReference type="ARBA" id="ARBA00022801"/>
    </source>
</evidence>
<feature type="domain" description="Nudix hydrolase" evidence="2">
    <location>
        <begin position="2"/>
        <end position="141"/>
    </location>
</feature>
<proteinExistence type="predicted"/>
<organism evidence="3 4">
    <name type="scientific">Pontibacillus yanchengensis Y32</name>
    <dbReference type="NCBI Taxonomy" id="1385514"/>
    <lineage>
        <taxon>Bacteria</taxon>
        <taxon>Bacillati</taxon>
        <taxon>Bacillota</taxon>
        <taxon>Bacilli</taxon>
        <taxon>Bacillales</taxon>
        <taxon>Bacillaceae</taxon>
        <taxon>Pontibacillus</taxon>
    </lineage>
</organism>